<feature type="transmembrane region" description="Helical" evidence="6">
    <location>
        <begin position="159"/>
        <end position="177"/>
    </location>
</feature>
<evidence type="ECO:0008006" key="9">
    <source>
        <dbReference type="Google" id="ProtNLM"/>
    </source>
</evidence>
<feature type="transmembrane region" description="Helical" evidence="6">
    <location>
        <begin position="189"/>
        <end position="211"/>
    </location>
</feature>
<feature type="transmembrane region" description="Helical" evidence="6">
    <location>
        <begin position="77"/>
        <end position="98"/>
    </location>
</feature>
<gene>
    <name evidence="7" type="ORF">PENANT_c009G09694</name>
</gene>
<evidence type="ECO:0000256" key="1">
    <source>
        <dbReference type="ARBA" id="ARBA00004141"/>
    </source>
</evidence>
<proteinExistence type="predicted"/>
<keyword evidence="4 6" id="KW-0472">Membrane</keyword>
<dbReference type="InterPro" id="IPR002293">
    <property type="entry name" value="AA/rel_permease1"/>
</dbReference>
<dbReference type="OrthoDB" id="5982228at2759"/>
<dbReference type="Pfam" id="PF13520">
    <property type="entry name" value="AA_permease_2"/>
    <property type="match status" value="1"/>
</dbReference>
<dbReference type="PIRSF" id="PIRSF006060">
    <property type="entry name" value="AA_transporter"/>
    <property type="match status" value="1"/>
</dbReference>
<accession>A0A1V6Q9I5</accession>
<feature type="transmembrane region" description="Helical" evidence="6">
    <location>
        <begin position="269"/>
        <end position="290"/>
    </location>
</feature>
<dbReference type="AlphaFoldDB" id="A0A1V6Q9I5"/>
<feature type="region of interest" description="Disordered" evidence="5">
    <location>
        <begin position="1"/>
        <end position="26"/>
    </location>
</feature>
<feature type="transmembrane region" description="Helical" evidence="6">
    <location>
        <begin position="370"/>
        <end position="389"/>
    </location>
</feature>
<evidence type="ECO:0000256" key="6">
    <source>
        <dbReference type="SAM" id="Phobius"/>
    </source>
</evidence>
<evidence type="ECO:0000256" key="4">
    <source>
        <dbReference type="ARBA" id="ARBA00023136"/>
    </source>
</evidence>
<protein>
    <recommendedName>
        <fullName evidence="9">Amino acid permease/ SLC12A domain-containing protein</fullName>
    </recommendedName>
</protein>
<evidence type="ECO:0000256" key="5">
    <source>
        <dbReference type="SAM" id="MobiDB-lite"/>
    </source>
</evidence>
<comment type="subcellular location">
    <subcellularLocation>
        <location evidence="1">Membrane</location>
        <topology evidence="1">Multi-pass membrane protein</topology>
    </subcellularLocation>
</comment>
<dbReference type="GO" id="GO:0015179">
    <property type="term" value="F:L-amino acid transmembrane transporter activity"/>
    <property type="evidence" value="ECO:0007669"/>
    <property type="project" value="TreeGrafter"/>
</dbReference>
<evidence type="ECO:0000313" key="7">
    <source>
        <dbReference type="EMBL" id="OQD85657.1"/>
    </source>
</evidence>
<reference evidence="8" key="1">
    <citation type="journal article" date="2017" name="Nat. Microbiol.">
        <title>Global analysis of biosynthetic gene clusters reveals vast potential of secondary metabolite production in Penicillium species.</title>
        <authorList>
            <person name="Nielsen J.C."/>
            <person name="Grijseels S."/>
            <person name="Prigent S."/>
            <person name="Ji B."/>
            <person name="Dainat J."/>
            <person name="Nielsen K.F."/>
            <person name="Frisvad J.C."/>
            <person name="Workman M."/>
            <person name="Nielsen J."/>
        </authorList>
    </citation>
    <scope>NUCLEOTIDE SEQUENCE [LARGE SCALE GENOMIC DNA]</scope>
    <source>
        <strain evidence="8">IBT 31811</strain>
    </source>
</reference>
<sequence>MAKSQEPSSSTEPFITDVSDEELPKSSPEINESHILQGRQIGVFGAVSLIVNKIVGAGIFSTPSSIFRLSGSPGMSLILWVVAGAISTCGAMVMLEFGTIIPRSGGMKVYLERSFSPKLLVTCTYLFYCVFLQVSSGNAITCASYLLKAAGAESTTWKLRGLAVAAVSFAVGIHIVAPRVGRGLQDMMSAVKLFILFFIVCTGFAALGGHLNVPNPHNFDLATSFEGTSKNGFNIGMALLDAIFSFQGYDNMNMVLSEVKNPQRTLRIAVPTAMGSITVLYVLANVAYFAGVSREEFRDSDLTIAASLFSNVFGETAGAKALPVLVAISAVGHLLGVAFTVPRVIQELAKDGIVPFPDIIMQNRPFRTPIWALFIHLGMTVLFICAPPAGDAFEFVVSLNSYPTVLLLTAVTVGLIKLRMSKDEDSQSAFTVPWAILAFYMAGNILLLVMPFVPPPNGKGSTSLPYWLSTVVSLAILALGIIYYVGRFVLLPWIFGYKLKLVTVDLSDGSQVSRHQISRTWVACTVEN</sequence>
<feature type="transmembrane region" description="Helical" evidence="6">
    <location>
        <begin position="466"/>
        <end position="490"/>
    </location>
</feature>
<dbReference type="PANTHER" id="PTHR11785:SF382">
    <property type="entry name" value="LOW-AFFINITY METHIONINE PERMEASE"/>
    <property type="match status" value="1"/>
</dbReference>
<keyword evidence="8" id="KW-1185">Reference proteome</keyword>
<keyword evidence="2 6" id="KW-0812">Transmembrane</keyword>
<dbReference type="Gene3D" id="1.20.1740.10">
    <property type="entry name" value="Amino acid/polyamine transporter I"/>
    <property type="match status" value="1"/>
</dbReference>
<dbReference type="PANTHER" id="PTHR11785">
    <property type="entry name" value="AMINO ACID TRANSPORTER"/>
    <property type="match status" value="1"/>
</dbReference>
<evidence type="ECO:0000256" key="2">
    <source>
        <dbReference type="ARBA" id="ARBA00022692"/>
    </source>
</evidence>
<dbReference type="Proteomes" id="UP000191672">
    <property type="component" value="Unassembled WGS sequence"/>
</dbReference>
<evidence type="ECO:0000256" key="3">
    <source>
        <dbReference type="ARBA" id="ARBA00022989"/>
    </source>
</evidence>
<feature type="transmembrane region" description="Helical" evidence="6">
    <location>
        <begin position="430"/>
        <end position="454"/>
    </location>
</feature>
<name>A0A1V6Q9I5_9EURO</name>
<dbReference type="GO" id="GO:0016020">
    <property type="term" value="C:membrane"/>
    <property type="evidence" value="ECO:0007669"/>
    <property type="project" value="UniProtKB-SubCell"/>
</dbReference>
<feature type="transmembrane region" description="Helical" evidence="6">
    <location>
        <begin position="401"/>
        <end position="418"/>
    </location>
</feature>
<feature type="transmembrane region" description="Helical" evidence="6">
    <location>
        <begin position="119"/>
        <end position="147"/>
    </location>
</feature>
<evidence type="ECO:0000313" key="8">
    <source>
        <dbReference type="Proteomes" id="UP000191672"/>
    </source>
</evidence>
<dbReference type="EMBL" id="MDYN01000009">
    <property type="protein sequence ID" value="OQD85657.1"/>
    <property type="molecule type" value="Genomic_DNA"/>
</dbReference>
<comment type="caution">
    <text evidence="7">The sequence shown here is derived from an EMBL/GenBank/DDBJ whole genome shotgun (WGS) entry which is preliminary data.</text>
</comment>
<keyword evidence="3 6" id="KW-1133">Transmembrane helix</keyword>
<organism evidence="7 8">
    <name type="scientific">Penicillium antarcticum</name>
    <dbReference type="NCBI Taxonomy" id="416450"/>
    <lineage>
        <taxon>Eukaryota</taxon>
        <taxon>Fungi</taxon>
        <taxon>Dikarya</taxon>
        <taxon>Ascomycota</taxon>
        <taxon>Pezizomycotina</taxon>
        <taxon>Eurotiomycetes</taxon>
        <taxon>Eurotiomycetidae</taxon>
        <taxon>Eurotiales</taxon>
        <taxon>Aspergillaceae</taxon>
        <taxon>Penicillium</taxon>
    </lineage>
</organism>
<feature type="compositionally biased region" description="Polar residues" evidence="5">
    <location>
        <begin position="1"/>
        <end position="13"/>
    </location>
</feature>
<feature type="transmembrane region" description="Helical" evidence="6">
    <location>
        <begin position="41"/>
        <end position="62"/>
    </location>
</feature>
<feature type="transmembrane region" description="Helical" evidence="6">
    <location>
        <begin position="231"/>
        <end position="249"/>
    </location>
</feature>
<dbReference type="InterPro" id="IPR050598">
    <property type="entry name" value="AminoAcid_Transporter"/>
</dbReference>
<feature type="transmembrane region" description="Helical" evidence="6">
    <location>
        <begin position="321"/>
        <end position="341"/>
    </location>
</feature>
<dbReference type="STRING" id="416450.A0A1V6Q9I5"/>